<dbReference type="RefSeq" id="WP_119693792.1">
    <property type="nucleotide sequence ID" value="NZ_QXDA01000004.1"/>
</dbReference>
<evidence type="ECO:0000313" key="2">
    <source>
        <dbReference type="Proteomes" id="UP000265836"/>
    </source>
</evidence>
<name>A0A397MLW3_ECTOL</name>
<dbReference type="EMBL" id="QXDA01000004">
    <property type="protein sequence ID" value="RIA22641.1"/>
    <property type="molecule type" value="Genomic_DNA"/>
</dbReference>
<organism evidence="1 2">
    <name type="scientific">Ectopseudomonas oleovorans</name>
    <name type="common">Pseudomonas oleovorans</name>
    <dbReference type="NCBI Taxonomy" id="301"/>
    <lineage>
        <taxon>Bacteria</taxon>
        <taxon>Pseudomonadati</taxon>
        <taxon>Pseudomonadota</taxon>
        <taxon>Gammaproteobacteria</taxon>
        <taxon>Pseudomonadales</taxon>
        <taxon>Pseudomonadaceae</taxon>
        <taxon>Ectopseudomonas</taxon>
    </lineage>
</organism>
<reference evidence="1 2" key="1">
    <citation type="submission" date="2018-08" db="EMBL/GenBank/DDBJ databases">
        <title>Genome sequencing of rice bacterial endophytes.</title>
        <authorList>
            <person name="Venturi V."/>
        </authorList>
    </citation>
    <scope>NUCLEOTIDE SEQUENCE [LARGE SCALE GENOMIC DNA]</scope>
    <source>
        <strain evidence="1 2">E1205</strain>
    </source>
</reference>
<dbReference type="AlphaFoldDB" id="A0A397MLW3"/>
<gene>
    <name evidence="1" type="ORF">DFO61_3331</name>
</gene>
<sequence>MDTRLIEALLIELLKLGPERFTQDKILANLTLAATAAGVSLTTAGSVLQREHLQLAAALEHLATDLGSQYRARAMLRLGAGLDGIELGAVIEPVNSTAPLPRFVAFGSTARATLAGINAEIRKATQPHTKPVPPRIAGKVSLKRLASQLAADKDQAA</sequence>
<protein>
    <submittedName>
        <fullName evidence="1">Uncharacterized protein</fullName>
    </submittedName>
</protein>
<evidence type="ECO:0000313" key="1">
    <source>
        <dbReference type="EMBL" id="RIA22641.1"/>
    </source>
</evidence>
<dbReference type="Proteomes" id="UP000265836">
    <property type="component" value="Unassembled WGS sequence"/>
</dbReference>
<accession>A0A397MLW3</accession>
<comment type="caution">
    <text evidence="1">The sequence shown here is derived from an EMBL/GenBank/DDBJ whole genome shotgun (WGS) entry which is preliminary data.</text>
</comment>
<proteinExistence type="predicted"/>